<comment type="similarity">
    <text evidence="1">Belongs to the sodium:galactoside symporter (TC 2.A.2) family.</text>
</comment>
<evidence type="ECO:0000256" key="1">
    <source>
        <dbReference type="ARBA" id="ARBA00009617"/>
    </source>
</evidence>
<reference evidence="3" key="1">
    <citation type="submission" date="2022-07" db="EMBL/GenBank/DDBJ databases">
        <title>Sphingomonas sp. nov., a novel bacterium isolated from the north slope of the Mount Everest.</title>
        <authorList>
            <person name="Cui X."/>
            <person name="Liu Y."/>
        </authorList>
    </citation>
    <scope>NUCLEOTIDE SEQUENCE</scope>
    <source>
        <strain evidence="3">S5-59</strain>
    </source>
</reference>
<dbReference type="Gene3D" id="1.20.1250.20">
    <property type="entry name" value="MFS general substrate transporter like domains"/>
    <property type="match status" value="1"/>
</dbReference>
<dbReference type="Pfam" id="PF13347">
    <property type="entry name" value="MFS_2"/>
    <property type="match status" value="1"/>
</dbReference>
<feature type="transmembrane region" description="Helical" evidence="2">
    <location>
        <begin position="285"/>
        <end position="303"/>
    </location>
</feature>
<dbReference type="InterPro" id="IPR039672">
    <property type="entry name" value="MFS_2"/>
</dbReference>
<keyword evidence="2" id="KW-0812">Transmembrane</keyword>
<evidence type="ECO:0000256" key="2">
    <source>
        <dbReference type="SAM" id="Phobius"/>
    </source>
</evidence>
<dbReference type="EMBL" id="CP101740">
    <property type="protein sequence ID" value="UUL83900.1"/>
    <property type="molecule type" value="Genomic_DNA"/>
</dbReference>
<feature type="transmembrane region" description="Helical" evidence="2">
    <location>
        <begin position="194"/>
        <end position="215"/>
    </location>
</feature>
<evidence type="ECO:0000313" key="3">
    <source>
        <dbReference type="EMBL" id="UUL83900.1"/>
    </source>
</evidence>
<feature type="transmembrane region" description="Helical" evidence="2">
    <location>
        <begin position="345"/>
        <end position="370"/>
    </location>
</feature>
<dbReference type="Proteomes" id="UP001058533">
    <property type="component" value="Chromosome"/>
</dbReference>
<organism evidence="3 4">
    <name type="scientific">Sphingomonas qomolangmaensis</name>
    <dbReference type="NCBI Taxonomy" id="2918765"/>
    <lineage>
        <taxon>Bacteria</taxon>
        <taxon>Pseudomonadati</taxon>
        <taxon>Pseudomonadota</taxon>
        <taxon>Alphaproteobacteria</taxon>
        <taxon>Sphingomonadales</taxon>
        <taxon>Sphingomonadaceae</taxon>
        <taxon>Sphingomonas</taxon>
    </lineage>
</organism>
<sequence length="477" mass="50853">MATAQALPPVGRVETRTTLAFGFGAVAYGIKDNGFGTFLLLFYNQVIGLPSASVGFVIMCALLVDAFIDPAIGVASDRTRSRWGRRHPWMYASALPIALGWLLLWNPPVLDPTMTLLWLFGAAVLVRSAVSAYEVPSQALTPELSSDYNERTRLTAYRYIFGWAAGLLMLFAAYQLFLVPTPAQPNGLLNRDGYAAFAATGAAIMAFAILVSALGTHRRIAALPRPPIAAGGIGTAFRELRAAASNRAFVLLMAAGLFAYTMQGISFALSNYLYSFVWRFSTATFGWLALVLFAGVVLAFVGAPALARRIGKPRAAAWLVVSAGVFQGVPFALRLLGLFPPPESAMMVPVLFAIYIVSGAASIGAAIVGASMMADVVEHAEARTGTRNEGVFFAGLFFVQKCTSGLGIFVSGAILALAGFPESATPGQVPEAVLDRLTILFAGGYFLLSLAAGWLFLRFPFGPEEHRARIEQIASAR</sequence>
<evidence type="ECO:0000313" key="4">
    <source>
        <dbReference type="Proteomes" id="UP001058533"/>
    </source>
</evidence>
<feature type="transmembrane region" description="Helical" evidence="2">
    <location>
        <begin position="156"/>
        <end position="174"/>
    </location>
</feature>
<feature type="transmembrane region" description="Helical" evidence="2">
    <location>
        <begin position="248"/>
        <end position="273"/>
    </location>
</feature>
<protein>
    <submittedName>
        <fullName evidence="3">MFS transporter</fullName>
    </submittedName>
</protein>
<feature type="transmembrane region" description="Helical" evidence="2">
    <location>
        <begin position="315"/>
        <end position="333"/>
    </location>
</feature>
<dbReference type="InterPro" id="IPR036259">
    <property type="entry name" value="MFS_trans_sf"/>
</dbReference>
<feature type="transmembrane region" description="Helical" evidence="2">
    <location>
        <begin position="117"/>
        <end position="135"/>
    </location>
</feature>
<dbReference type="PANTHER" id="PTHR11328:SF24">
    <property type="entry name" value="MAJOR FACILITATOR SUPERFAMILY (MFS) PROFILE DOMAIN-CONTAINING PROTEIN"/>
    <property type="match status" value="1"/>
</dbReference>
<keyword evidence="2" id="KW-1133">Transmembrane helix</keyword>
<keyword evidence="2" id="KW-0472">Membrane</keyword>
<feature type="transmembrane region" description="Helical" evidence="2">
    <location>
        <begin position="47"/>
        <end position="68"/>
    </location>
</feature>
<feature type="transmembrane region" description="Helical" evidence="2">
    <location>
        <begin position="437"/>
        <end position="457"/>
    </location>
</feature>
<dbReference type="SUPFAM" id="SSF103473">
    <property type="entry name" value="MFS general substrate transporter"/>
    <property type="match status" value="1"/>
</dbReference>
<gene>
    <name evidence="3" type="ORF">NMP03_06810</name>
</gene>
<dbReference type="PANTHER" id="PTHR11328">
    <property type="entry name" value="MAJOR FACILITATOR SUPERFAMILY DOMAIN-CONTAINING PROTEIN"/>
    <property type="match status" value="1"/>
</dbReference>
<feature type="transmembrane region" description="Helical" evidence="2">
    <location>
        <begin position="89"/>
        <end position="105"/>
    </location>
</feature>
<name>A0ABY5LAB0_9SPHN</name>
<accession>A0ABY5LAB0</accession>
<proteinExistence type="inferred from homology"/>
<keyword evidence="4" id="KW-1185">Reference proteome</keyword>
<dbReference type="RefSeq" id="WP_256507735.1">
    <property type="nucleotide sequence ID" value="NZ_CP101740.1"/>
</dbReference>
<feature type="transmembrane region" description="Helical" evidence="2">
    <location>
        <begin position="391"/>
        <end position="417"/>
    </location>
</feature>